<dbReference type="InterPro" id="IPR011032">
    <property type="entry name" value="GroES-like_sf"/>
</dbReference>
<dbReference type="InterPro" id="IPR013154">
    <property type="entry name" value="ADH-like_N"/>
</dbReference>
<dbReference type="PANTHER" id="PTHR48106">
    <property type="entry name" value="QUINONE OXIDOREDUCTASE PIG3-RELATED"/>
    <property type="match status" value="1"/>
</dbReference>
<dbReference type="Gene3D" id="3.90.180.10">
    <property type="entry name" value="Medium-chain alcohol dehydrogenases, catalytic domain"/>
    <property type="match status" value="1"/>
</dbReference>
<keyword evidence="2" id="KW-0560">Oxidoreductase</keyword>
<dbReference type="InterPro" id="IPR013149">
    <property type="entry name" value="ADH-like_C"/>
</dbReference>
<organism evidence="4 5">
    <name type="scientific">Ideonella livida</name>
    <dbReference type="NCBI Taxonomy" id="2707176"/>
    <lineage>
        <taxon>Bacteria</taxon>
        <taxon>Pseudomonadati</taxon>
        <taxon>Pseudomonadota</taxon>
        <taxon>Betaproteobacteria</taxon>
        <taxon>Burkholderiales</taxon>
        <taxon>Sphaerotilaceae</taxon>
        <taxon>Ideonella</taxon>
    </lineage>
</organism>
<dbReference type="GO" id="GO:0070402">
    <property type="term" value="F:NADPH binding"/>
    <property type="evidence" value="ECO:0007669"/>
    <property type="project" value="TreeGrafter"/>
</dbReference>
<dbReference type="SUPFAM" id="SSF50129">
    <property type="entry name" value="GroES-like"/>
    <property type="match status" value="1"/>
</dbReference>
<gene>
    <name evidence="4" type="ORF">G3A44_16815</name>
</gene>
<dbReference type="EMBL" id="JAAGOH010000023">
    <property type="protein sequence ID" value="NDY92856.1"/>
    <property type="molecule type" value="Genomic_DNA"/>
</dbReference>
<dbReference type="InterPro" id="IPR020843">
    <property type="entry name" value="ER"/>
</dbReference>
<dbReference type="Pfam" id="PF00107">
    <property type="entry name" value="ADH_zinc_N"/>
    <property type="match status" value="1"/>
</dbReference>
<evidence type="ECO:0000313" key="5">
    <source>
        <dbReference type="Proteomes" id="UP000484255"/>
    </source>
</evidence>
<evidence type="ECO:0000313" key="4">
    <source>
        <dbReference type="EMBL" id="NDY92856.1"/>
    </source>
</evidence>
<dbReference type="PANTHER" id="PTHR48106:SF13">
    <property type="entry name" value="QUINONE OXIDOREDUCTASE-RELATED"/>
    <property type="match status" value="1"/>
</dbReference>
<dbReference type="Pfam" id="PF08240">
    <property type="entry name" value="ADH_N"/>
    <property type="match status" value="1"/>
</dbReference>
<keyword evidence="1" id="KW-0521">NADP</keyword>
<evidence type="ECO:0000256" key="2">
    <source>
        <dbReference type="ARBA" id="ARBA00023002"/>
    </source>
</evidence>
<accession>A0A7C9PIL5</accession>
<evidence type="ECO:0000259" key="3">
    <source>
        <dbReference type="SMART" id="SM00829"/>
    </source>
</evidence>
<feature type="domain" description="Enoyl reductase (ER)" evidence="3">
    <location>
        <begin position="10"/>
        <end position="327"/>
    </location>
</feature>
<proteinExistence type="predicted"/>
<dbReference type="GO" id="GO:0005829">
    <property type="term" value="C:cytosol"/>
    <property type="evidence" value="ECO:0007669"/>
    <property type="project" value="TreeGrafter"/>
</dbReference>
<keyword evidence="5" id="KW-1185">Reference proteome</keyword>
<dbReference type="GO" id="GO:0035925">
    <property type="term" value="F:mRNA 3'-UTR AU-rich region binding"/>
    <property type="evidence" value="ECO:0007669"/>
    <property type="project" value="TreeGrafter"/>
</dbReference>
<dbReference type="AlphaFoldDB" id="A0A7C9PIL5"/>
<dbReference type="InterPro" id="IPR036291">
    <property type="entry name" value="NAD(P)-bd_dom_sf"/>
</dbReference>
<dbReference type="GO" id="GO:0003960">
    <property type="term" value="F:quinone reductase (NADPH) activity"/>
    <property type="evidence" value="ECO:0007669"/>
    <property type="project" value="TreeGrafter"/>
</dbReference>
<name>A0A7C9PIL5_9BURK</name>
<evidence type="ECO:0000256" key="1">
    <source>
        <dbReference type="ARBA" id="ARBA00022857"/>
    </source>
</evidence>
<reference evidence="4 5" key="1">
    <citation type="submission" date="2020-02" db="EMBL/GenBank/DDBJ databases">
        <title>Ideonella bacterium strain TBM-1.</title>
        <authorList>
            <person name="Chen W.-M."/>
        </authorList>
    </citation>
    <scope>NUCLEOTIDE SEQUENCE [LARGE SCALE GENOMIC DNA]</scope>
    <source>
        <strain evidence="4 5">TBM-1</strain>
    </source>
</reference>
<comment type="caution">
    <text evidence="4">The sequence shown here is derived from an EMBL/GenBank/DDBJ whole genome shotgun (WGS) entry which is preliminary data.</text>
</comment>
<dbReference type="SMART" id="SM00829">
    <property type="entry name" value="PKS_ER"/>
    <property type="match status" value="1"/>
</dbReference>
<protein>
    <submittedName>
        <fullName evidence="4">Zinc-binding dehydrogenase</fullName>
    </submittedName>
</protein>
<sequence>MQVVRVHQPGGPEALQLEDLPWPEPGPGEVRVKATVLGVGRPDVLIRRGTYKWMPPLPAVPGAEMVGVVDTLGPGVAAAWLGRRVLVSARELSQRGGGYAQAWCVPAEALFELPDAVDDGAAACLPNLQLALALLRCAGGVIPRSVLVPGVCGGVGSALAQVALAQGVRVIGTARGTAKQALARQLGVTELAAADAATLAAEVMTLTDGQGVDACFDHLGGDWLLAGLHALAPFGTLVSYNLTLGAPPRDTLLEMRTLLGRSLGLRTFSMHTYDHRPAERRALMAEAIALVAAGRIRLPEVMRLPLAQVRQAHTLLEAGEVPGKLVLVP</sequence>
<dbReference type="Proteomes" id="UP000484255">
    <property type="component" value="Unassembled WGS sequence"/>
</dbReference>
<dbReference type="Gene3D" id="3.40.50.720">
    <property type="entry name" value="NAD(P)-binding Rossmann-like Domain"/>
    <property type="match status" value="1"/>
</dbReference>
<dbReference type="SUPFAM" id="SSF51735">
    <property type="entry name" value="NAD(P)-binding Rossmann-fold domains"/>
    <property type="match status" value="1"/>
</dbReference>
<dbReference type="RefSeq" id="WP_163458908.1">
    <property type="nucleotide sequence ID" value="NZ_JAAGOH010000023.1"/>
</dbReference>